<feature type="compositionally biased region" description="Basic and acidic residues" evidence="1">
    <location>
        <begin position="328"/>
        <end position="338"/>
    </location>
</feature>
<protein>
    <submittedName>
        <fullName evidence="2">Uncharacterized protein</fullName>
    </submittedName>
</protein>
<feature type="compositionally biased region" description="Basic residues" evidence="1">
    <location>
        <begin position="339"/>
        <end position="354"/>
    </location>
</feature>
<evidence type="ECO:0000313" key="2">
    <source>
        <dbReference type="EMBL" id="KAJ7371495.1"/>
    </source>
</evidence>
<dbReference type="Proteomes" id="UP001163046">
    <property type="component" value="Unassembled WGS sequence"/>
</dbReference>
<organism evidence="2 3">
    <name type="scientific">Desmophyllum pertusum</name>
    <dbReference type="NCBI Taxonomy" id="174260"/>
    <lineage>
        <taxon>Eukaryota</taxon>
        <taxon>Metazoa</taxon>
        <taxon>Cnidaria</taxon>
        <taxon>Anthozoa</taxon>
        <taxon>Hexacorallia</taxon>
        <taxon>Scleractinia</taxon>
        <taxon>Caryophylliina</taxon>
        <taxon>Caryophylliidae</taxon>
        <taxon>Desmophyllum</taxon>
    </lineage>
</organism>
<evidence type="ECO:0000313" key="3">
    <source>
        <dbReference type="Proteomes" id="UP001163046"/>
    </source>
</evidence>
<sequence>MASKGESDDKEKILKVLTKLPKENPTELNDCDRKMPSDAAKIIGSDFRTGRSKKIEAVRKSFRKIKPIDLRGKERKKAAAATTTGTSPQKSGIEHHKKLKDQINQGTRNGTEGEMLKAIEMKFTCEFLKAEVSINGYAAIKSKVDFYSGIMDAVAIRRSPEDDLEVFVVDWKTTSKTDLANLNKWWEEAETFKKPLYQCLLYRELLQMHLKLNEINARVGIMLVPFHQSEPELLMPGLCMDVQEMEKKGLLDGLKKYEFSVSRCAFHAIKPTCKVFNLEGSDSVDESTNLLKEDTLLKDIIRDDATVADLRQEFGLLKLKVTGNDEKFETEGRAEKGKQTRTRKNLQPCFRRKR</sequence>
<reference evidence="2" key="1">
    <citation type="submission" date="2023-01" db="EMBL/GenBank/DDBJ databases">
        <title>Genome assembly of the deep-sea coral Lophelia pertusa.</title>
        <authorList>
            <person name="Herrera S."/>
            <person name="Cordes E."/>
        </authorList>
    </citation>
    <scope>NUCLEOTIDE SEQUENCE</scope>
    <source>
        <strain evidence="2">USNM1676648</strain>
        <tissue evidence="2">Polyp</tissue>
    </source>
</reference>
<name>A0A9W9YY04_9CNID</name>
<keyword evidence="3" id="KW-1185">Reference proteome</keyword>
<feature type="region of interest" description="Disordered" evidence="1">
    <location>
        <begin position="72"/>
        <end position="109"/>
    </location>
</feature>
<comment type="caution">
    <text evidence="2">The sequence shown here is derived from an EMBL/GenBank/DDBJ whole genome shotgun (WGS) entry which is preliminary data.</text>
</comment>
<gene>
    <name evidence="2" type="ORF">OS493_024834</name>
</gene>
<dbReference type="OrthoDB" id="5968741at2759"/>
<dbReference type="AlphaFoldDB" id="A0A9W9YY04"/>
<feature type="region of interest" description="Disordered" evidence="1">
    <location>
        <begin position="328"/>
        <end position="354"/>
    </location>
</feature>
<dbReference type="EMBL" id="MU826845">
    <property type="protein sequence ID" value="KAJ7371495.1"/>
    <property type="molecule type" value="Genomic_DNA"/>
</dbReference>
<evidence type="ECO:0000256" key="1">
    <source>
        <dbReference type="SAM" id="MobiDB-lite"/>
    </source>
</evidence>
<proteinExistence type="predicted"/>
<accession>A0A9W9YY04</accession>